<name>A0A498LWR0_LABRO</name>
<evidence type="ECO:0000313" key="3">
    <source>
        <dbReference type="Proteomes" id="UP000290572"/>
    </source>
</evidence>
<reference evidence="2 3" key="1">
    <citation type="submission" date="2018-03" db="EMBL/GenBank/DDBJ databases">
        <title>Draft genome sequence of Rohu Carp (Labeo rohita).</title>
        <authorList>
            <person name="Das P."/>
            <person name="Kushwaha B."/>
            <person name="Joshi C.G."/>
            <person name="Kumar D."/>
            <person name="Nagpure N.S."/>
            <person name="Sahoo L."/>
            <person name="Das S.P."/>
            <person name="Bit A."/>
            <person name="Patnaik S."/>
            <person name="Meher P.K."/>
            <person name="Jayasankar P."/>
            <person name="Koringa P.G."/>
            <person name="Patel N.V."/>
            <person name="Hinsu A.T."/>
            <person name="Kumar R."/>
            <person name="Pandey M."/>
            <person name="Agarwal S."/>
            <person name="Srivastava S."/>
            <person name="Singh M."/>
            <person name="Iquebal M.A."/>
            <person name="Jaiswal S."/>
            <person name="Angadi U.B."/>
            <person name="Kumar N."/>
            <person name="Raza M."/>
            <person name="Shah T.M."/>
            <person name="Rai A."/>
            <person name="Jena J.K."/>
        </authorList>
    </citation>
    <scope>NUCLEOTIDE SEQUENCE [LARGE SCALE GENOMIC DNA]</scope>
    <source>
        <strain evidence="2">DASCIFA01</strain>
        <tissue evidence="2">Testis</tissue>
    </source>
</reference>
<gene>
    <name evidence="2" type="ORF">ROHU_029781</name>
</gene>
<evidence type="ECO:0000256" key="1">
    <source>
        <dbReference type="SAM" id="MobiDB-lite"/>
    </source>
</evidence>
<evidence type="ECO:0000313" key="2">
    <source>
        <dbReference type="EMBL" id="RXN11912.1"/>
    </source>
</evidence>
<dbReference type="AlphaFoldDB" id="A0A498LWR0"/>
<organism evidence="2 3">
    <name type="scientific">Labeo rohita</name>
    <name type="common">Indian major carp</name>
    <name type="synonym">Cyprinus rohita</name>
    <dbReference type="NCBI Taxonomy" id="84645"/>
    <lineage>
        <taxon>Eukaryota</taxon>
        <taxon>Metazoa</taxon>
        <taxon>Chordata</taxon>
        <taxon>Craniata</taxon>
        <taxon>Vertebrata</taxon>
        <taxon>Euteleostomi</taxon>
        <taxon>Actinopterygii</taxon>
        <taxon>Neopterygii</taxon>
        <taxon>Teleostei</taxon>
        <taxon>Ostariophysi</taxon>
        <taxon>Cypriniformes</taxon>
        <taxon>Cyprinidae</taxon>
        <taxon>Labeoninae</taxon>
        <taxon>Labeonini</taxon>
        <taxon>Labeo</taxon>
    </lineage>
</organism>
<dbReference type="EMBL" id="QBIY01013101">
    <property type="protein sequence ID" value="RXN11912.1"/>
    <property type="molecule type" value="Genomic_DNA"/>
</dbReference>
<proteinExistence type="predicted"/>
<accession>A0A498LWR0</accession>
<feature type="region of interest" description="Disordered" evidence="1">
    <location>
        <begin position="1"/>
        <end position="20"/>
    </location>
</feature>
<feature type="compositionally biased region" description="Basic and acidic residues" evidence="1">
    <location>
        <begin position="1"/>
        <end position="17"/>
    </location>
</feature>
<dbReference type="Proteomes" id="UP000290572">
    <property type="component" value="Unassembled WGS sequence"/>
</dbReference>
<sequence>MGKSEETVQGRKPEENLTKTSVNIGTVKEKVMTKPLESPSAMANLQAKSWPHRLRPSYPQLYYSLPPPLRQGSAKAH</sequence>
<comment type="caution">
    <text evidence="2">The sequence shown here is derived from an EMBL/GenBank/DDBJ whole genome shotgun (WGS) entry which is preliminary data.</text>
</comment>
<keyword evidence="3" id="KW-1185">Reference proteome</keyword>
<protein>
    <submittedName>
        <fullName evidence="2">Uncharacterized protein</fullName>
    </submittedName>
</protein>